<reference evidence="1 2" key="1">
    <citation type="submission" date="2020-08" db="EMBL/GenBank/DDBJ databases">
        <title>Genomic Encyclopedia of Type Strains, Phase IV (KMG-IV): sequencing the most valuable type-strain genomes for metagenomic binning, comparative biology and taxonomic classification.</title>
        <authorList>
            <person name="Goeker M."/>
        </authorList>
    </citation>
    <scope>NUCLEOTIDE SEQUENCE [LARGE SCALE GENOMIC DNA]</scope>
    <source>
        <strain evidence="1 2">DSM 101730</strain>
    </source>
</reference>
<organism evidence="1 2">
    <name type="scientific">Amaricoccus macauensis</name>
    <dbReference type="NCBI Taxonomy" id="57001"/>
    <lineage>
        <taxon>Bacteria</taxon>
        <taxon>Pseudomonadati</taxon>
        <taxon>Pseudomonadota</taxon>
        <taxon>Alphaproteobacteria</taxon>
        <taxon>Rhodobacterales</taxon>
        <taxon>Paracoccaceae</taxon>
        <taxon>Amaricoccus</taxon>
    </lineage>
</organism>
<gene>
    <name evidence="1" type="ORF">HNP73_004008</name>
</gene>
<name>A0A840SPT7_9RHOB</name>
<accession>A0A840SPT7</accession>
<evidence type="ECO:0008006" key="3">
    <source>
        <dbReference type="Google" id="ProtNLM"/>
    </source>
</evidence>
<proteinExistence type="predicted"/>
<dbReference type="EMBL" id="JACHFM010000005">
    <property type="protein sequence ID" value="MBB5224047.1"/>
    <property type="molecule type" value="Genomic_DNA"/>
</dbReference>
<evidence type="ECO:0000313" key="1">
    <source>
        <dbReference type="EMBL" id="MBB5224047.1"/>
    </source>
</evidence>
<dbReference type="AlphaFoldDB" id="A0A840SPT7"/>
<keyword evidence="2" id="KW-1185">Reference proteome</keyword>
<comment type="caution">
    <text evidence="1">The sequence shown here is derived from an EMBL/GenBank/DDBJ whole genome shotgun (WGS) entry which is preliminary data.</text>
</comment>
<protein>
    <recommendedName>
        <fullName evidence="3">DUF2946 domain-containing protein</fullName>
    </recommendedName>
</protein>
<dbReference type="RefSeq" id="WP_184154192.1">
    <property type="nucleotide sequence ID" value="NZ_JACHFM010000005.1"/>
</dbReference>
<evidence type="ECO:0000313" key="2">
    <source>
        <dbReference type="Proteomes" id="UP000549457"/>
    </source>
</evidence>
<dbReference type="Proteomes" id="UP000549457">
    <property type="component" value="Unassembled WGS sequence"/>
</dbReference>
<sequence length="123" mass="12965">MSVELHRRLAVLLTGLFALAIVAAPTLQARAHIERAAFAANYAMPDGTLPTICGGHDEPVDQRGHHTPDCSACVLMASPALSDHSSFVARRLEAPGSARFVLDVVASGQPIAWAPHRARAPPA</sequence>